<evidence type="ECO:0000313" key="12">
    <source>
        <dbReference type="Proteomes" id="UP001164746"/>
    </source>
</evidence>
<keyword evidence="5" id="KW-0862">Zinc</keyword>
<evidence type="ECO:0000256" key="4">
    <source>
        <dbReference type="ARBA" id="ARBA00022771"/>
    </source>
</evidence>
<proteinExistence type="predicted"/>
<evidence type="ECO:0000256" key="2">
    <source>
        <dbReference type="ARBA" id="ARBA00022723"/>
    </source>
</evidence>
<keyword evidence="4 8" id="KW-0863">Zinc-finger</keyword>
<evidence type="ECO:0000256" key="8">
    <source>
        <dbReference type="PROSITE-ProRule" id="PRU00042"/>
    </source>
</evidence>
<dbReference type="EMBL" id="CP111021">
    <property type="protein sequence ID" value="WAR16257.1"/>
    <property type="molecule type" value="Genomic_DNA"/>
</dbReference>
<feature type="region of interest" description="Disordered" evidence="9">
    <location>
        <begin position="426"/>
        <end position="525"/>
    </location>
</feature>
<keyword evidence="2" id="KW-0479">Metal-binding</keyword>
<dbReference type="InterPro" id="IPR013087">
    <property type="entry name" value="Znf_C2H2_type"/>
</dbReference>
<evidence type="ECO:0000256" key="6">
    <source>
        <dbReference type="ARBA" id="ARBA00023125"/>
    </source>
</evidence>
<dbReference type="PROSITE" id="PS00028">
    <property type="entry name" value="ZINC_FINGER_C2H2_1"/>
    <property type="match status" value="6"/>
</dbReference>
<feature type="domain" description="C2H2-type" evidence="10">
    <location>
        <begin position="117"/>
        <end position="144"/>
    </location>
</feature>
<protein>
    <submittedName>
        <fullName evidence="11">ZF69B-like protein</fullName>
    </submittedName>
</protein>
<accession>A0ABY7F5D3</accession>
<comment type="subcellular location">
    <subcellularLocation>
        <location evidence="1">Nucleus</location>
    </subcellularLocation>
</comment>
<sequence>METIPFKFEAGSISSSNSPQKALSINEIAAQLANSKALNIAAPPTILIAAPTAANVVNGNNNNNNIEKADSTESISNNPIVAKMTEALSLKQSPTLTKQLAKPSTSSSSGMQVITQYMCRYCGQQFENTEQMQKHIQEHVEGKTPHECSVCGKTYRTPSKLQRHVRVHSGERPYACSVCGRRFTRSDHVKQHMKVHMQVFTCHRCGEAFESLEEMQTHKLCHDTVLNSLKDGSTAAAPPDGIAKFSLGPQKTEQTSSMNKYDFITVKPQTSYATTMASTAEDTKPTLTSVLKIPAAFYIPANMDNVSALSSKLAVEGMEKLAKETAEAEAQRKYQDEMMQLTNDAMKFQDQLDVQRKTEEERRKIAQAFTIKAGNVIEIKKELGNVENGDAGHDSGLEIVEGQETTHMVNGDGMSMFILPSLLKNGKPAGSKADEDESDMETEDSEQNSSKDSSAINREGDDDRSEGDASEKMDDSGIGEGEGSEGKISPRPEAFSRPCPRSKKPGYMPPVEASTEETRYGSPSLVSTAANEPTLIAPKPMLSILNPRINELIKAKVEQNMSNQNLSSQSQAVHSSVPTFIVTNPSLNSQMNPQLPKLTLIPNFSKLTPPPNPMTSFQTILPAPISSISSSATLAAVAASMSAQMTPKKTEGLPKLIKCEHCCIYFEDNAMSMLHNTLHSADTADPFTCRKCYKKLGNRLEFMAHLIWHLEPNMDLC</sequence>
<keyword evidence="7" id="KW-0539">Nucleus</keyword>
<evidence type="ECO:0000256" key="5">
    <source>
        <dbReference type="ARBA" id="ARBA00022833"/>
    </source>
</evidence>
<dbReference type="Pfam" id="PF00096">
    <property type="entry name" value="zf-C2H2"/>
    <property type="match status" value="3"/>
</dbReference>
<keyword evidence="6" id="KW-0238">DNA-binding</keyword>
<evidence type="ECO:0000256" key="3">
    <source>
        <dbReference type="ARBA" id="ARBA00022737"/>
    </source>
</evidence>
<dbReference type="PANTHER" id="PTHR24404:SF78">
    <property type="entry name" value="ZINC FINGER PROTEIN ZTF-16"/>
    <property type="match status" value="1"/>
</dbReference>
<evidence type="ECO:0000259" key="10">
    <source>
        <dbReference type="PROSITE" id="PS50157"/>
    </source>
</evidence>
<dbReference type="PANTHER" id="PTHR24404">
    <property type="entry name" value="ZINC FINGER PROTEIN"/>
    <property type="match status" value="1"/>
</dbReference>
<evidence type="ECO:0000313" key="11">
    <source>
        <dbReference type="EMBL" id="WAR16257.1"/>
    </source>
</evidence>
<evidence type="ECO:0000256" key="1">
    <source>
        <dbReference type="ARBA" id="ARBA00004123"/>
    </source>
</evidence>
<feature type="compositionally biased region" description="Polar residues" evidence="9">
    <location>
        <begin position="447"/>
        <end position="456"/>
    </location>
</feature>
<name>A0ABY7F5D3_MYAAR</name>
<dbReference type="SUPFAM" id="SSF57667">
    <property type="entry name" value="beta-beta-alpha zinc fingers"/>
    <property type="match status" value="2"/>
</dbReference>
<keyword evidence="12" id="KW-1185">Reference proteome</keyword>
<evidence type="ECO:0000256" key="9">
    <source>
        <dbReference type="SAM" id="MobiDB-lite"/>
    </source>
</evidence>
<evidence type="ECO:0000256" key="7">
    <source>
        <dbReference type="ARBA" id="ARBA00023242"/>
    </source>
</evidence>
<dbReference type="InterPro" id="IPR036236">
    <property type="entry name" value="Znf_C2H2_sf"/>
</dbReference>
<gene>
    <name evidence="11" type="ORF">MAR_030851</name>
</gene>
<keyword evidence="3" id="KW-0677">Repeat</keyword>
<feature type="compositionally biased region" description="Acidic residues" evidence="9">
    <location>
        <begin position="434"/>
        <end position="446"/>
    </location>
</feature>
<organism evidence="11 12">
    <name type="scientific">Mya arenaria</name>
    <name type="common">Soft-shell clam</name>
    <dbReference type="NCBI Taxonomy" id="6604"/>
    <lineage>
        <taxon>Eukaryota</taxon>
        <taxon>Metazoa</taxon>
        <taxon>Spiralia</taxon>
        <taxon>Lophotrochozoa</taxon>
        <taxon>Mollusca</taxon>
        <taxon>Bivalvia</taxon>
        <taxon>Autobranchia</taxon>
        <taxon>Heteroconchia</taxon>
        <taxon>Euheterodonta</taxon>
        <taxon>Imparidentia</taxon>
        <taxon>Neoheterodontei</taxon>
        <taxon>Myida</taxon>
        <taxon>Myoidea</taxon>
        <taxon>Myidae</taxon>
        <taxon>Mya</taxon>
    </lineage>
</organism>
<feature type="compositionally biased region" description="Basic and acidic residues" evidence="9">
    <location>
        <begin position="458"/>
        <end position="475"/>
    </location>
</feature>
<dbReference type="Proteomes" id="UP001164746">
    <property type="component" value="Chromosome 10"/>
</dbReference>
<feature type="domain" description="C2H2-type" evidence="10">
    <location>
        <begin position="146"/>
        <end position="173"/>
    </location>
</feature>
<reference evidence="11" key="1">
    <citation type="submission" date="2022-11" db="EMBL/GenBank/DDBJ databases">
        <title>Centuries of genome instability and evolution in soft-shell clam transmissible cancer (bioRxiv).</title>
        <authorList>
            <person name="Hart S.F.M."/>
            <person name="Yonemitsu M.A."/>
            <person name="Giersch R.M."/>
            <person name="Beal B.F."/>
            <person name="Arriagada G."/>
            <person name="Davis B.W."/>
            <person name="Ostrander E.A."/>
            <person name="Goff S.P."/>
            <person name="Metzger M.J."/>
        </authorList>
    </citation>
    <scope>NUCLEOTIDE SEQUENCE</scope>
    <source>
        <strain evidence="11">MELC-2E11</strain>
        <tissue evidence="11">Siphon/mantle</tissue>
    </source>
</reference>
<dbReference type="PROSITE" id="PS50157">
    <property type="entry name" value="ZINC_FINGER_C2H2_2"/>
    <property type="match status" value="4"/>
</dbReference>
<dbReference type="Gene3D" id="3.30.160.60">
    <property type="entry name" value="Classic Zinc Finger"/>
    <property type="match status" value="2"/>
</dbReference>
<dbReference type="InterPro" id="IPR050589">
    <property type="entry name" value="Ikaros_C2H2-ZF"/>
</dbReference>
<feature type="domain" description="C2H2-type" evidence="10">
    <location>
        <begin position="174"/>
        <end position="196"/>
    </location>
</feature>
<feature type="domain" description="C2H2-type" evidence="10">
    <location>
        <begin position="200"/>
        <end position="222"/>
    </location>
</feature>
<dbReference type="SMART" id="SM00355">
    <property type="entry name" value="ZnF_C2H2"/>
    <property type="match status" value="6"/>
</dbReference>